<dbReference type="EMBL" id="JBDODL010000126">
    <property type="protein sequence ID" value="MES1918793.1"/>
    <property type="molecule type" value="Genomic_DNA"/>
</dbReference>
<comment type="caution">
    <text evidence="1">The sequence shown here is derived from an EMBL/GenBank/DDBJ whole genome shotgun (WGS) entry which is preliminary data.</text>
</comment>
<name>A0ABV2AGK6_9EUKA</name>
<sequence length="276" mass="32126">MGENKTSEQYFTFTVTNDTDRKMSFFDKSKSNFADYQYQDISPGETIEGYTKSPANLWAVDALTGERQQEFEVFSDGEHLSIIPQPKIVARQKLLSNYSNYFRQKYFEENGIEWKGDVLRAPVKSFMWNANYKNFEQIAKSSARKFSLDCNNDNNGIENFSDNENGYQIFSYNSNGKNVEENDDDYKKIDNENKKNNDKNVNDVTKDSDNGDLKYKLLTERTFPKVFSINGFLSKDESKFIASQYSHLLQEFDVFKDKGFCNNLKFLLFVAVPIFF</sequence>
<proteinExistence type="predicted"/>
<protein>
    <submittedName>
        <fullName evidence="1">Uncharacterized protein</fullName>
    </submittedName>
</protein>
<dbReference type="Proteomes" id="UP001439008">
    <property type="component" value="Unassembled WGS sequence"/>
</dbReference>
<evidence type="ECO:0000313" key="1">
    <source>
        <dbReference type="EMBL" id="MES1918793.1"/>
    </source>
</evidence>
<evidence type="ECO:0000313" key="2">
    <source>
        <dbReference type="Proteomes" id="UP001439008"/>
    </source>
</evidence>
<accession>A0ABV2AGK6</accession>
<keyword evidence="2" id="KW-1185">Reference proteome</keyword>
<organism evidence="1 2">
    <name type="scientific">Bonamia ostreae</name>
    <dbReference type="NCBI Taxonomy" id="126728"/>
    <lineage>
        <taxon>Eukaryota</taxon>
        <taxon>Sar</taxon>
        <taxon>Rhizaria</taxon>
        <taxon>Endomyxa</taxon>
        <taxon>Ascetosporea</taxon>
        <taxon>Haplosporida</taxon>
        <taxon>Bonamia</taxon>
    </lineage>
</organism>
<reference evidence="1 2" key="1">
    <citation type="journal article" date="2024" name="BMC Biol.">
        <title>Comparative genomics of Ascetosporea gives new insight into the evolutionary basis for animal parasitism in Rhizaria.</title>
        <authorList>
            <person name="Hiltunen Thoren M."/>
            <person name="Onut-Brannstrom I."/>
            <person name="Alfjorden A."/>
            <person name="Peckova H."/>
            <person name="Swords F."/>
            <person name="Hooper C."/>
            <person name="Holzer A.S."/>
            <person name="Bass D."/>
            <person name="Burki F."/>
        </authorList>
    </citation>
    <scope>NUCLEOTIDE SEQUENCE [LARGE SCALE GENOMIC DNA]</scope>
    <source>
        <strain evidence="1">20-A016</strain>
    </source>
</reference>
<gene>
    <name evidence="1" type="ORF">MHBO_000697</name>
</gene>